<dbReference type="InterPro" id="IPR033453">
    <property type="entry name" value="Glyco_hydro_30_TIM-barrel"/>
</dbReference>
<evidence type="ECO:0000313" key="9">
    <source>
        <dbReference type="Proteomes" id="UP000728032"/>
    </source>
</evidence>
<keyword evidence="9" id="KW-1185">Reference proteome</keyword>
<sequence length="386" mass="44157">MCVCNATYCDDFPPLKKPTDGFVTVYESNKAGDRFTETQLKFHSKISLDSQSVTITVDKNRKYQSILGFGAAFTDSTGQMLRSVNESLADLLIDSYFSENGIQYSMARVPLAGTDFSDRPYSYDDVDEDLELKNFALQKEDIDWKIPYIKRALKVSPHNVRLFGSPWSPPSWMKSNHNFSGTGYLRGDVGGQYYQSFANYFVKFLDSYKANGIEFWGLTVENEPIEGQNNKSYNCLNFTGPTERDFVKLNLGPTLEKAGYGRDKLQIMVYDDNAWGLKDFVKPILEDKESAKYVSGIAYHWYGNEAMGGWPDYLLDEMHKTYSDVFLLNTEACHLDGPELGRWDYAERYAYDIIRALNNYVRGWVEWNMALDMDAGPRWCEKAGYG</sequence>
<reference evidence="8" key="1">
    <citation type="submission" date="2020-11" db="EMBL/GenBank/DDBJ databases">
        <authorList>
            <person name="Tran Van P."/>
        </authorList>
    </citation>
    <scope>NUCLEOTIDE SEQUENCE</scope>
</reference>
<evidence type="ECO:0000313" key="8">
    <source>
        <dbReference type="EMBL" id="CAD7659708.1"/>
    </source>
</evidence>
<dbReference type="PANTHER" id="PTHR11069">
    <property type="entry name" value="GLUCOSYLCERAMIDASE"/>
    <property type="match status" value="1"/>
</dbReference>
<evidence type="ECO:0000256" key="4">
    <source>
        <dbReference type="ARBA" id="ARBA00022729"/>
    </source>
</evidence>
<dbReference type="SUPFAM" id="SSF51445">
    <property type="entry name" value="(Trans)glycosidases"/>
    <property type="match status" value="1"/>
</dbReference>
<evidence type="ECO:0000256" key="3">
    <source>
        <dbReference type="ARBA" id="ARBA00012658"/>
    </source>
</evidence>
<evidence type="ECO:0000259" key="7">
    <source>
        <dbReference type="Pfam" id="PF02055"/>
    </source>
</evidence>
<feature type="non-terminal residue" evidence="8">
    <location>
        <position position="386"/>
    </location>
</feature>
<dbReference type="Gene3D" id="3.20.20.80">
    <property type="entry name" value="Glycosidases"/>
    <property type="match status" value="1"/>
</dbReference>
<dbReference type="AlphaFoldDB" id="A0A7R9MH74"/>
<comment type="catalytic activity">
    <reaction evidence="1">
        <text>a beta-D-glucosyl-(1&lt;-&gt;1')-N-acylsphing-4-enine + H2O = an N-acylsphing-4-enine + D-glucose</text>
        <dbReference type="Rhea" id="RHEA:13269"/>
        <dbReference type="ChEBI" id="CHEBI:4167"/>
        <dbReference type="ChEBI" id="CHEBI:15377"/>
        <dbReference type="ChEBI" id="CHEBI:22801"/>
        <dbReference type="ChEBI" id="CHEBI:52639"/>
        <dbReference type="EC" id="3.2.1.45"/>
    </reaction>
    <physiologicalReaction direction="left-to-right" evidence="1">
        <dbReference type="Rhea" id="RHEA:13270"/>
    </physiologicalReaction>
</comment>
<name>A0A7R9MH74_9ACAR</name>
<dbReference type="GO" id="GO:0004348">
    <property type="term" value="F:glucosylceramidase activity"/>
    <property type="evidence" value="ECO:0007669"/>
    <property type="project" value="UniProtKB-EC"/>
</dbReference>
<dbReference type="SUPFAM" id="SSF51011">
    <property type="entry name" value="Glycosyl hydrolase domain"/>
    <property type="match status" value="1"/>
</dbReference>
<evidence type="ECO:0000256" key="2">
    <source>
        <dbReference type="ARBA" id="ARBA00005382"/>
    </source>
</evidence>
<dbReference type="GO" id="GO:0016020">
    <property type="term" value="C:membrane"/>
    <property type="evidence" value="ECO:0007669"/>
    <property type="project" value="GOC"/>
</dbReference>
<evidence type="ECO:0000256" key="1">
    <source>
        <dbReference type="ARBA" id="ARBA00001013"/>
    </source>
</evidence>
<dbReference type="Pfam" id="PF02055">
    <property type="entry name" value="Glyco_hydro_30"/>
    <property type="match status" value="1"/>
</dbReference>
<dbReference type="EMBL" id="CAJPVJ010018146">
    <property type="protein sequence ID" value="CAG2176870.1"/>
    <property type="molecule type" value="Genomic_DNA"/>
</dbReference>
<dbReference type="OrthoDB" id="6513592at2759"/>
<keyword evidence="6" id="KW-0326">Glycosidase</keyword>
<dbReference type="EC" id="3.2.1.45" evidence="3 6"/>
<keyword evidence="4" id="KW-0732">Signal</keyword>
<dbReference type="Proteomes" id="UP000728032">
    <property type="component" value="Unassembled WGS sequence"/>
</dbReference>
<feature type="domain" description="Glycosyl hydrolase family 30 TIM-barrel" evidence="7">
    <location>
        <begin position="66"/>
        <end position="381"/>
    </location>
</feature>
<proteinExistence type="inferred from homology"/>
<gene>
    <name evidence="8" type="ORF">ONB1V03_LOCUS16303</name>
</gene>
<dbReference type="InterPro" id="IPR017853">
    <property type="entry name" value="GH"/>
</dbReference>
<organism evidence="8">
    <name type="scientific">Oppiella nova</name>
    <dbReference type="NCBI Taxonomy" id="334625"/>
    <lineage>
        <taxon>Eukaryota</taxon>
        <taxon>Metazoa</taxon>
        <taxon>Ecdysozoa</taxon>
        <taxon>Arthropoda</taxon>
        <taxon>Chelicerata</taxon>
        <taxon>Arachnida</taxon>
        <taxon>Acari</taxon>
        <taxon>Acariformes</taxon>
        <taxon>Sarcoptiformes</taxon>
        <taxon>Oribatida</taxon>
        <taxon>Brachypylina</taxon>
        <taxon>Oppioidea</taxon>
        <taxon>Oppiidae</taxon>
        <taxon>Oppiella</taxon>
    </lineage>
</organism>
<comment type="similarity">
    <text evidence="2 6">Belongs to the glycosyl hydrolase 30 family.</text>
</comment>
<accession>A0A7R9MH74</accession>
<dbReference type="EMBL" id="OC932971">
    <property type="protein sequence ID" value="CAD7659708.1"/>
    <property type="molecule type" value="Genomic_DNA"/>
</dbReference>
<dbReference type="PANTHER" id="PTHR11069:SF23">
    <property type="entry name" value="LYSOSOMAL ACID GLUCOSYLCERAMIDASE"/>
    <property type="match status" value="1"/>
</dbReference>
<keyword evidence="6" id="KW-0746">Sphingolipid metabolism</keyword>
<keyword evidence="6" id="KW-0443">Lipid metabolism</keyword>
<dbReference type="InterPro" id="IPR001139">
    <property type="entry name" value="Glyco_hydro_30"/>
</dbReference>
<keyword evidence="5 6" id="KW-0378">Hydrolase</keyword>
<dbReference type="GO" id="GO:0006680">
    <property type="term" value="P:glucosylceramide catabolic process"/>
    <property type="evidence" value="ECO:0007669"/>
    <property type="project" value="TreeGrafter"/>
</dbReference>
<evidence type="ECO:0000256" key="5">
    <source>
        <dbReference type="ARBA" id="ARBA00022801"/>
    </source>
</evidence>
<protein>
    <recommendedName>
        <fullName evidence="3 6">Glucosylceramidase</fullName>
        <ecNumber evidence="3 6">3.2.1.45</ecNumber>
    </recommendedName>
</protein>
<dbReference type="PRINTS" id="PR00843">
    <property type="entry name" value="GLHYDRLASE30"/>
</dbReference>
<evidence type="ECO:0000256" key="6">
    <source>
        <dbReference type="RuleBase" id="RU361188"/>
    </source>
</evidence>